<gene>
    <name evidence="11" type="ORF">U0021_01375</name>
</gene>
<dbReference type="RefSeq" id="WP_114800498.1">
    <property type="nucleotide sequence ID" value="NZ_CP139961.1"/>
</dbReference>
<keyword evidence="6 9" id="KW-1133">Transmembrane helix</keyword>
<evidence type="ECO:0000256" key="6">
    <source>
        <dbReference type="ARBA" id="ARBA00022989"/>
    </source>
</evidence>
<dbReference type="PANTHER" id="PTHR32507">
    <property type="entry name" value="NA(+)/H(+) ANTIPORTER 1"/>
    <property type="match status" value="1"/>
</dbReference>
<feature type="domain" description="Cation/H+ exchanger transmembrane" evidence="10">
    <location>
        <begin position="16"/>
        <end position="385"/>
    </location>
</feature>
<evidence type="ECO:0000256" key="5">
    <source>
        <dbReference type="ARBA" id="ARBA00022692"/>
    </source>
</evidence>
<dbReference type="NCBIfam" id="NF003716">
    <property type="entry name" value="PRK05326.1-3"/>
    <property type="match status" value="1"/>
</dbReference>
<protein>
    <submittedName>
        <fullName evidence="11">Potassium/proton antiporter</fullName>
    </submittedName>
</protein>
<evidence type="ECO:0000256" key="4">
    <source>
        <dbReference type="ARBA" id="ARBA00022475"/>
    </source>
</evidence>
<name>A0ABZ0WYZ9_9GAMM</name>
<dbReference type="InterPro" id="IPR006153">
    <property type="entry name" value="Cation/H_exchanger_TM"/>
</dbReference>
<dbReference type="NCBIfam" id="NF003715">
    <property type="entry name" value="PRK05326.1-2"/>
    <property type="match status" value="1"/>
</dbReference>
<dbReference type="Proteomes" id="UP001324384">
    <property type="component" value="Chromosome"/>
</dbReference>
<keyword evidence="3" id="KW-0050">Antiport</keyword>
<dbReference type="InterPro" id="IPR036721">
    <property type="entry name" value="RCK_C_sf"/>
</dbReference>
<dbReference type="Pfam" id="PF00999">
    <property type="entry name" value="Na_H_Exchanger"/>
    <property type="match status" value="1"/>
</dbReference>
<feature type="transmembrane region" description="Helical" evidence="9">
    <location>
        <begin position="6"/>
        <end position="25"/>
    </location>
</feature>
<feature type="transmembrane region" description="Helical" evidence="9">
    <location>
        <begin position="362"/>
        <end position="382"/>
    </location>
</feature>
<feature type="transmembrane region" description="Helical" evidence="9">
    <location>
        <begin position="334"/>
        <end position="356"/>
    </location>
</feature>
<dbReference type="InterPro" id="IPR038770">
    <property type="entry name" value="Na+/solute_symporter_sf"/>
</dbReference>
<feature type="transmembrane region" description="Helical" evidence="9">
    <location>
        <begin position="221"/>
        <end position="238"/>
    </location>
</feature>
<feature type="transmembrane region" description="Helical" evidence="9">
    <location>
        <begin position="187"/>
        <end position="209"/>
    </location>
</feature>
<evidence type="ECO:0000256" key="3">
    <source>
        <dbReference type="ARBA" id="ARBA00022449"/>
    </source>
</evidence>
<dbReference type="NCBIfam" id="NF003714">
    <property type="entry name" value="PRK05326.1-1"/>
    <property type="match status" value="1"/>
</dbReference>
<dbReference type="EMBL" id="CP139961">
    <property type="protein sequence ID" value="WQE04280.1"/>
    <property type="molecule type" value="Genomic_DNA"/>
</dbReference>
<dbReference type="Gene3D" id="3.30.70.1450">
    <property type="entry name" value="Regulator of K+ conductance, C-terminal domain"/>
    <property type="match status" value="1"/>
</dbReference>
<evidence type="ECO:0000313" key="11">
    <source>
        <dbReference type="EMBL" id="WQE04280.1"/>
    </source>
</evidence>
<evidence type="ECO:0000256" key="1">
    <source>
        <dbReference type="ARBA" id="ARBA00004651"/>
    </source>
</evidence>
<feature type="transmembrane region" description="Helical" evidence="9">
    <location>
        <begin position="57"/>
        <end position="78"/>
    </location>
</feature>
<comment type="subcellular location">
    <subcellularLocation>
        <location evidence="1">Cell membrane</location>
        <topology evidence="1">Multi-pass membrane protein</topology>
    </subcellularLocation>
</comment>
<evidence type="ECO:0000256" key="8">
    <source>
        <dbReference type="ARBA" id="ARBA00023136"/>
    </source>
</evidence>
<evidence type="ECO:0000256" key="2">
    <source>
        <dbReference type="ARBA" id="ARBA00022448"/>
    </source>
</evidence>
<keyword evidence="4" id="KW-1003">Cell membrane</keyword>
<keyword evidence="2" id="KW-0813">Transport</keyword>
<feature type="transmembrane region" description="Helical" evidence="9">
    <location>
        <begin position="119"/>
        <end position="139"/>
    </location>
</feature>
<feature type="transmembrane region" description="Helical" evidence="9">
    <location>
        <begin position="273"/>
        <end position="292"/>
    </location>
</feature>
<keyword evidence="12" id="KW-1185">Reference proteome</keyword>
<dbReference type="Gene3D" id="1.20.1530.20">
    <property type="match status" value="1"/>
</dbReference>
<proteinExistence type="predicted"/>
<dbReference type="PANTHER" id="PTHR32507:SF7">
    <property type="entry name" value="K(+)_H(+) ANTIPORTER NHAP2"/>
    <property type="match status" value="1"/>
</dbReference>
<reference evidence="11 12" key="1">
    <citation type="submission" date="2023-12" db="EMBL/GenBank/DDBJ databases">
        <title>Genome sequencing and assembly of bacterial species from a model synthetic community.</title>
        <authorList>
            <person name="Hogle S.L."/>
        </authorList>
    </citation>
    <scope>NUCLEOTIDE SEQUENCE [LARGE SCALE GENOMIC DNA]</scope>
    <source>
        <strain evidence="11 12">HAMBI_2792</strain>
    </source>
</reference>
<organism evidence="11 12">
    <name type="scientific">Moraxella canis</name>
    <dbReference type="NCBI Taxonomy" id="90239"/>
    <lineage>
        <taxon>Bacteria</taxon>
        <taxon>Pseudomonadati</taxon>
        <taxon>Pseudomonadota</taxon>
        <taxon>Gammaproteobacteria</taxon>
        <taxon>Moraxellales</taxon>
        <taxon>Moraxellaceae</taxon>
        <taxon>Moraxella</taxon>
    </lineage>
</organism>
<evidence type="ECO:0000313" key="12">
    <source>
        <dbReference type="Proteomes" id="UP001324384"/>
    </source>
</evidence>
<feature type="transmembrane region" description="Helical" evidence="9">
    <location>
        <begin position="90"/>
        <end position="113"/>
    </location>
</feature>
<sequence>MVTLNILYVVASLLIFASIMTSTLSARLGVPLLLFFLGVGMLAGEEGILGIEFAEYNLANFIGQAALACILLDGGLRTSMRSFRVGLKPAVTLASWGVLATVLVTGIFATWLLDVDWRLGVLMAAIVGSTDAAAVFSLLRNGGVKLNDRVQATLEIESGANDPLAILLVTAMIALNLDPTSQGIGDIIFMLISQIGIGLVLGLLAGWALSKMLPKVHLADGMYAILILSAGLIVFGMTNLLGGSGFLAVYLAGVVIGNTKVRATEHVLRVMDSFAWLSQAVLFVVLGLLVQPSSILEVIHYSLLIFIFLLFVARPIAVFSSLLPFRFGMREISFISWVGLRGAVPITLAIIPVTMAVPGADLAFNITFGVVILSLLVQGATIPLMSRLFRVWVPTNNEPKAEHEIWVGDQANITLYEFEVKQGAFAIGRHPQAISTKFDAQALSLFALVRHDKLVNVNEDTILKMGDVVWYAMRGDDAPSIAKIFNNSATQYQKNSEFYGDWLLSPHARIADLPFYNLATRSLAANSSSRLPRPVASAFDVFTVPPPVGALAGVDEDLVNKLTEAKNQTVEEFMMQYFKTEPVKGDEVYLNETWSLIVRDVDGRGRLRGVGLKNKIKKDT</sequence>
<keyword evidence="7" id="KW-0406">Ion transport</keyword>
<keyword evidence="8 9" id="KW-0472">Membrane</keyword>
<evidence type="ECO:0000259" key="10">
    <source>
        <dbReference type="Pfam" id="PF00999"/>
    </source>
</evidence>
<keyword evidence="5 9" id="KW-0812">Transmembrane</keyword>
<feature type="transmembrane region" description="Helical" evidence="9">
    <location>
        <begin position="298"/>
        <end position="322"/>
    </location>
</feature>
<evidence type="ECO:0000256" key="9">
    <source>
        <dbReference type="SAM" id="Phobius"/>
    </source>
</evidence>
<accession>A0ABZ0WYZ9</accession>
<evidence type="ECO:0000256" key="7">
    <source>
        <dbReference type="ARBA" id="ARBA00023065"/>
    </source>
</evidence>